<evidence type="ECO:0000313" key="2">
    <source>
        <dbReference type="EMBL" id="WAI47685.1"/>
    </source>
</evidence>
<dbReference type="EMBL" id="CP113432">
    <property type="protein sequence ID" value="WAI47685.1"/>
    <property type="molecule type" value="Genomic_DNA"/>
</dbReference>
<feature type="region of interest" description="Disordered" evidence="1">
    <location>
        <begin position="174"/>
        <end position="195"/>
    </location>
</feature>
<dbReference type="Proteomes" id="UP001163624">
    <property type="component" value="Chromosome"/>
</dbReference>
<sequence>MNKHALNLFLNECTALSLKDADETQGGLASALQKRHKIRETDITNVFDKASAEDEGDFARIYLATLLVLLCGAAYDSLHPLVFAKKKHLGKARVAPHWDPTRKYDLESIFAHEPMNLFPGWSSTNLRNNKSMLDSHWLTVNNNTVSTDLYGQLQSGGVSSGDNYQIARQLSPDDAQALAQREKGGNLSGKSRRMSEYSSSIDIQVGTWQKRVNNLSGPHTIQYDQQRALKKFRNLQLELQQTTQAGQNHYTELLNALTQRGFAPGDAAFDNITNAKNYWVQHRNQINKEVDKFIVEIGGKALANEPNIMSLTHATKKF</sequence>
<organism evidence="2 3">
    <name type="scientific">Pseudomonas triclosanedens</name>
    <dbReference type="NCBI Taxonomy" id="2961893"/>
    <lineage>
        <taxon>Bacteria</taxon>
        <taxon>Pseudomonadati</taxon>
        <taxon>Pseudomonadota</taxon>
        <taxon>Gammaproteobacteria</taxon>
        <taxon>Pseudomonadales</taxon>
        <taxon>Pseudomonadaceae</taxon>
        <taxon>Pseudomonas</taxon>
    </lineage>
</organism>
<accession>A0ABY6ZUI5</accession>
<proteinExistence type="predicted"/>
<evidence type="ECO:0000256" key="1">
    <source>
        <dbReference type="SAM" id="MobiDB-lite"/>
    </source>
</evidence>
<reference evidence="2" key="1">
    <citation type="submission" date="2022-11" db="EMBL/GenBank/DDBJ databases">
        <title>Pseudomonas triclosanedens sp. nov., a triclosan degrader isolated from activated sludge.</title>
        <authorList>
            <person name="Yin Y."/>
            <person name="Lu Z."/>
        </authorList>
    </citation>
    <scope>NUCLEOTIDE SEQUENCE</scope>
    <source>
        <strain evidence="2">ZM23</strain>
    </source>
</reference>
<evidence type="ECO:0000313" key="3">
    <source>
        <dbReference type="Proteomes" id="UP001163624"/>
    </source>
</evidence>
<dbReference type="RefSeq" id="WP_254475599.1">
    <property type="nucleotide sequence ID" value="NZ_CP113432.1"/>
</dbReference>
<gene>
    <name evidence="2" type="ORF">OU419_18105</name>
</gene>
<keyword evidence="3" id="KW-1185">Reference proteome</keyword>
<protein>
    <submittedName>
        <fullName evidence="2">Uncharacterized protein</fullName>
    </submittedName>
</protein>
<name>A0ABY6ZUI5_9PSED</name>